<dbReference type="EMBL" id="GBRH01259486">
    <property type="protein sequence ID" value="JAD38409.1"/>
    <property type="molecule type" value="Transcribed_RNA"/>
</dbReference>
<name>A0A0A8ZG81_ARUDO</name>
<accession>A0A0A8ZG81</accession>
<sequence>MSRVNKTKDCKPYKNSKDQMSIDVFNTTFTNI</sequence>
<reference evidence="1" key="1">
    <citation type="submission" date="2014-09" db="EMBL/GenBank/DDBJ databases">
        <authorList>
            <person name="Magalhaes I.L.F."/>
            <person name="Oliveira U."/>
            <person name="Santos F.R."/>
            <person name="Vidigal T.H.D.A."/>
            <person name="Brescovit A.D."/>
            <person name="Santos A.J."/>
        </authorList>
    </citation>
    <scope>NUCLEOTIDE SEQUENCE</scope>
    <source>
        <tissue evidence="1">Shoot tissue taken approximately 20 cm above the soil surface</tissue>
    </source>
</reference>
<proteinExistence type="predicted"/>
<reference evidence="1" key="2">
    <citation type="journal article" date="2015" name="Data Brief">
        <title>Shoot transcriptome of the giant reed, Arundo donax.</title>
        <authorList>
            <person name="Barrero R.A."/>
            <person name="Guerrero F.D."/>
            <person name="Moolhuijzen P."/>
            <person name="Goolsby J.A."/>
            <person name="Tidwell J."/>
            <person name="Bellgard S.E."/>
            <person name="Bellgard M.I."/>
        </authorList>
    </citation>
    <scope>NUCLEOTIDE SEQUENCE</scope>
    <source>
        <tissue evidence="1">Shoot tissue taken approximately 20 cm above the soil surface</tissue>
    </source>
</reference>
<protein>
    <submittedName>
        <fullName evidence="1">Uncharacterized protein</fullName>
    </submittedName>
</protein>
<dbReference type="AlphaFoldDB" id="A0A0A8ZG81"/>
<organism evidence="1">
    <name type="scientific">Arundo donax</name>
    <name type="common">Giant reed</name>
    <name type="synonym">Donax arundinaceus</name>
    <dbReference type="NCBI Taxonomy" id="35708"/>
    <lineage>
        <taxon>Eukaryota</taxon>
        <taxon>Viridiplantae</taxon>
        <taxon>Streptophyta</taxon>
        <taxon>Embryophyta</taxon>
        <taxon>Tracheophyta</taxon>
        <taxon>Spermatophyta</taxon>
        <taxon>Magnoliopsida</taxon>
        <taxon>Liliopsida</taxon>
        <taxon>Poales</taxon>
        <taxon>Poaceae</taxon>
        <taxon>PACMAD clade</taxon>
        <taxon>Arundinoideae</taxon>
        <taxon>Arundineae</taxon>
        <taxon>Arundo</taxon>
    </lineage>
</organism>
<evidence type="ECO:0000313" key="1">
    <source>
        <dbReference type="EMBL" id="JAD38409.1"/>
    </source>
</evidence>